<dbReference type="InterPro" id="IPR000620">
    <property type="entry name" value="EamA_dom"/>
</dbReference>
<dbReference type="InterPro" id="IPR050638">
    <property type="entry name" value="AA-Vitamin_Transporters"/>
</dbReference>
<dbReference type="PANTHER" id="PTHR32322:SF2">
    <property type="entry name" value="EAMA DOMAIN-CONTAINING PROTEIN"/>
    <property type="match status" value="1"/>
</dbReference>
<feature type="transmembrane region" description="Helical" evidence="6">
    <location>
        <begin position="101"/>
        <end position="121"/>
    </location>
</feature>
<evidence type="ECO:0000313" key="9">
    <source>
        <dbReference type="Proteomes" id="UP001387293"/>
    </source>
</evidence>
<dbReference type="Proteomes" id="UP001387293">
    <property type="component" value="Unassembled WGS sequence"/>
</dbReference>
<protein>
    <submittedName>
        <fullName evidence="8">DMT family transporter</fullName>
    </submittedName>
</protein>
<evidence type="ECO:0000256" key="2">
    <source>
        <dbReference type="ARBA" id="ARBA00007362"/>
    </source>
</evidence>
<keyword evidence="5 6" id="KW-0472">Membrane</keyword>
<evidence type="ECO:0000256" key="4">
    <source>
        <dbReference type="ARBA" id="ARBA00022989"/>
    </source>
</evidence>
<accession>A0ABU8KZE7</accession>
<keyword evidence="3 6" id="KW-0812">Transmembrane</keyword>
<evidence type="ECO:0000256" key="5">
    <source>
        <dbReference type="ARBA" id="ARBA00023136"/>
    </source>
</evidence>
<evidence type="ECO:0000313" key="8">
    <source>
        <dbReference type="EMBL" id="MEI9411091.1"/>
    </source>
</evidence>
<feature type="transmembrane region" description="Helical" evidence="6">
    <location>
        <begin position="187"/>
        <end position="208"/>
    </location>
</feature>
<gene>
    <name evidence="8" type="ORF">O7A60_20290</name>
</gene>
<proteinExistence type="inferred from homology"/>
<sequence>MADGRDTANTRLAVIAGLVMIAIYAAQFVAARFSLREHLTPTDMASLRFAGAGVVFLPIVWWRGLATLKALGWRRGLTLAALAGLPYPLIINWGLTYAPAAHGAALCPASIVFFSFLLSLFRESASRQRVIGVVTIIAGLLLFIAPARSGAGDVLFGDLLFIGSGAMFSAYAALVQRWRVEPVTATATVVILSCLPLPLLCLLAPSGLHAAAGAEIASQIVIQGLLAGAAAMFLYTYIVDRLGSQAASLFLPGVPIATVMVGMIVLGETPLAIQCVAIAIMAAGMGYSATGRRSTRENLAVPTSVGS</sequence>
<keyword evidence="9" id="KW-1185">Reference proteome</keyword>
<feature type="transmembrane region" description="Helical" evidence="6">
    <location>
        <begin position="220"/>
        <end position="239"/>
    </location>
</feature>
<feature type="domain" description="EamA" evidence="7">
    <location>
        <begin position="156"/>
        <end position="285"/>
    </location>
</feature>
<feature type="transmembrane region" description="Helical" evidence="6">
    <location>
        <begin position="130"/>
        <end position="148"/>
    </location>
</feature>
<dbReference type="SUPFAM" id="SSF103481">
    <property type="entry name" value="Multidrug resistance efflux transporter EmrE"/>
    <property type="match status" value="2"/>
</dbReference>
<comment type="caution">
    <text evidence="8">The sequence shown here is derived from an EMBL/GenBank/DDBJ whole genome shotgun (WGS) entry which is preliminary data.</text>
</comment>
<dbReference type="EMBL" id="JAPYKS010000015">
    <property type="protein sequence ID" value="MEI9411091.1"/>
    <property type="molecule type" value="Genomic_DNA"/>
</dbReference>
<evidence type="ECO:0000256" key="6">
    <source>
        <dbReference type="SAM" id="Phobius"/>
    </source>
</evidence>
<feature type="transmembrane region" description="Helical" evidence="6">
    <location>
        <begin position="77"/>
        <end position="95"/>
    </location>
</feature>
<feature type="transmembrane region" description="Helical" evidence="6">
    <location>
        <begin position="154"/>
        <end position="175"/>
    </location>
</feature>
<reference evidence="8 9" key="1">
    <citation type="submission" date="2022-12" db="EMBL/GenBank/DDBJ databases">
        <authorList>
            <person name="Muema E."/>
        </authorList>
    </citation>
    <scope>NUCLEOTIDE SEQUENCE [LARGE SCALE GENOMIC DNA]</scope>
    <source>
        <strain evidence="9">1326</strain>
    </source>
</reference>
<feature type="transmembrane region" description="Helical" evidence="6">
    <location>
        <begin position="271"/>
        <end position="289"/>
    </location>
</feature>
<comment type="subcellular location">
    <subcellularLocation>
        <location evidence="1">Membrane</location>
        <topology evidence="1">Multi-pass membrane protein</topology>
    </subcellularLocation>
</comment>
<name>A0ABU8KZE7_9HYPH</name>
<organism evidence="8 9">
    <name type="scientific">Mesorhizobium salmacidum</name>
    <dbReference type="NCBI Taxonomy" id="3015171"/>
    <lineage>
        <taxon>Bacteria</taxon>
        <taxon>Pseudomonadati</taxon>
        <taxon>Pseudomonadota</taxon>
        <taxon>Alphaproteobacteria</taxon>
        <taxon>Hyphomicrobiales</taxon>
        <taxon>Phyllobacteriaceae</taxon>
        <taxon>Mesorhizobium</taxon>
    </lineage>
</organism>
<dbReference type="InterPro" id="IPR037185">
    <property type="entry name" value="EmrE-like"/>
</dbReference>
<evidence type="ECO:0000259" key="7">
    <source>
        <dbReference type="Pfam" id="PF00892"/>
    </source>
</evidence>
<feature type="domain" description="EamA" evidence="7">
    <location>
        <begin position="12"/>
        <end position="144"/>
    </location>
</feature>
<feature type="transmembrane region" description="Helical" evidence="6">
    <location>
        <begin position="45"/>
        <end position="65"/>
    </location>
</feature>
<comment type="similarity">
    <text evidence="2">Belongs to the EamA transporter family.</text>
</comment>
<dbReference type="PANTHER" id="PTHR32322">
    <property type="entry name" value="INNER MEMBRANE TRANSPORTER"/>
    <property type="match status" value="1"/>
</dbReference>
<evidence type="ECO:0000256" key="1">
    <source>
        <dbReference type="ARBA" id="ARBA00004141"/>
    </source>
</evidence>
<feature type="transmembrane region" description="Helical" evidence="6">
    <location>
        <begin position="12"/>
        <end position="33"/>
    </location>
</feature>
<dbReference type="Pfam" id="PF00892">
    <property type="entry name" value="EamA"/>
    <property type="match status" value="2"/>
</dbReference>
<feature type="transmembrane region" description="Helical" evidence="6">
    <location>
        <begin position="246"/>
        <end position="265"/>
    </location>
</feature>
<evidence type="ECO:0000256" key="3">
    <source>
        <dbReference type="ARBA" id="ARBA00022692"/>
    </source>
</evidence>
<dbReference type="RefSeq" id="WP_337107740.1">
    <property type="nucleotide sequence ID" value="NZ_JAPYKS010000015.1"/>
</dbReference>
<keyword evidence="4 6" id="KW-1133">Transmembrane helix</keyword>